<organism evidence="1">
    <name type="scientific">Rhizophora mucronata</name>
    <name type="common">Asiatic mangrove</name>
    <dbReference type="NCBI Taxonomy" id="61149"/>
    <lineage>
        <taxon>Eukaryota</taxon>
        <taxon>Viridiplantae</taxon>
        <taxon>Streptophyta</taxon>
        <taxon>Embryophyta</taxon>
        <taxon>Tracheophyta</taxon>
        <taxon>Spermatophyta</taxon>
        <taxon>Magnoliopsida</taxon>
        <taxon>eudicotyledons</taxon>
        <taxon>Gunneridae</taxon>
        <taxon>Pentapetalae</taxon>
        <taxon>rosids</taxon>
        <taxon>fabids</taxon>
        <taxon>Malpighiales</taxon>
        <taxon>Rhizophoraceae</taxon>
        <taxon>Rhizophora</taxon>
    </lineage>
</organism>
<protein>
    <submittedName>
        <fullName evidence="1">Uncharacterized protein</fullName>
    </submittedName>
</protein>
<proteinExistence type="predicted"/>
<evidence type="ECO:0000313" key="1">
    <source>
        <dbReference type="EMBL" id="MBX49411.1"/>
    </source>
</evidence>
<dbReference type="EMBL" id="GGEC01068927">
    <property type="protein sequence ID" value="MBX49411.1"/>
    <property type="molecule type" value="Transcribed_RNA"/>
</dbReference>
<sequence>MINAFLLFIHPIRELHGHVDRHLSFFLVCLHGWSPFIGCAKI</sequence>
<dbReference type="AlphaFoldDB" id="A0A2P2P462"/>
<accession>A0A2P2P462</accession>
<reference evidence="1" key="1">
    <citation type="submission" date="2018-02" db="EMBL/GenBank/DDBJ databases">
        <title>Rhizophora mucronata_Transcriptome.</title>
        <authorList>
            <person name="Meera S.P."/>
            <person name="Sreeshan A."/>
            <person name="Augustine A."/>
        </authorList>
    </citation>
    <scope>NUCLEOTIDE SEQUENCE</scope>
    <source>
        <tissue evidence="1">Leaf</tissue>
    </source>
</reference>
<name>A0A2P2P462_RHIMU</name>